<dbReference type="GO" id="GO:0032259">
    <property type="term" value="P:methylation"/>
    <property type="evidence" value="ECO:0007669"/>
    <property type="project" value="UniProtKB-KW"/>
</dbReference>
<evidence type="ECO:0000313" key="2">
    <source>
        <dbReference type="EMBL" id="MEA5141184.1"/>
    </source>
</evidence>
<organism evidence="2 3">
    <name type="scientific">Arcicella rigui</name>
    <dbReference type="NCBI Taxonomy" id="797020"/>
    <lineage>
        <taxon>Bacteria</taxon>
        <taxon>Pseudomonadati</taxon>
        <taxon>Bacteroidota</taxon>
        <taxon>Cytophagia</taxon>
        <taxon>Cytophagales</taxon>
        <taxon>Flectobacillaceae</taxon>
        <taxon>Arcicella</taxon>
    </lineage>
</organism>
<comment type="caution">
    <text evidence="2">The sequence shown here is derived from an EMBL/GenBank/DDBJ whole genome shotgun (WGS) entry which is preliminary data.</text>
</comment>
<dbReference type="Proteomes" id="UP001302949">
    <property type="component" value="Unassembled WGS sequence"/>
</dbReference>
<dbReference type="InterPro" id="IPR029063">
    <property type="entry name" value="SAM-dependent_MTases_sf"/>
</dbReference>
<evidence type="ECO:0000313" key="3">
    <source>
        <dbReference type="Proteomes" id="UP001302949"/>
    </source>
</evidence>
<sequence>MRKTKYLTKAYKHYKKFGIEGFFLTTNVFFSKKPLLKFYLNKQKSPIYLRNNSTDYATFLQVFYSEEYNFSFSKQPKVIIDCGANIGLSAIYFKNKFPNAIIIAIEPDSGNYEMLLKNTESYPDIMCIKAGIWNTSTNLEVVDLNMGEWGFVVKAVDHPTESTIKGISIKEIITSFDLDRIDILKIDIEGSEKELFELGHDEWLPFVNTIIIETHDRFKKGTSKSIFSALVKYDFSLTIKGENLLFDLLKT</sequence>
<dbReference type="PANTHER" id="PTHR34203:SF15">
    <property type="entry name" value="SLL1173 PROTEIN"/>
    <property type="match status" value="1"/>
</dbReference>
<dbReference type="InterPro" id="IPR006342">
    <property type="entry name" value="FkbM_mtfrase"/>
</dbReference>
<keyword evidence="3" id="KW-1185">Reference proteome</keyword>
<dbReference type="Gene3D" id="3.40.50.150">
    <property type="entry name" value="Vaccinia Virus protein VP39"/>
    <property type="match status" value="1"/>
</dbReference>
<dbReference type="PANTHER" id="PTHR34203">
    <property type="entry name" value="METHYLTRANSFERASE, FKBM FAMILY PROTEIN"/>
    <property type="match status" value="1"/>
</dbReference>
<accession>A0ABU5QEA2</accession>
<dbReference type="EMBL" id="JAYFUM010000024">
    <property type="protein sequence ID" value="MEA5141184.1"/>
    <property type="molecule type" value="Genomic_DNA"/>
</dbReference>
<proteinExistence type="predicted"/>
<protein>
    <submittedName>
        <fullName evidence="2">FkbM family methyltransferase</fullName>
    </submittedName>
</protein>
<name>A0ABU5QEA2_9BACT</name>
<evidence type="ECO:0000259" key="1">
    <source>
        <dbReference type="Pfam" id="PF05050"/>
    </source>
</evidence>
<dbReference type="GO" id="GO:0008168">
    <property type="term" value="F:methyltransferase activity"/>
    <property type="evidence" value="ECO:0007669"/>
    <property type="project" value="UniProtKB-KW"/>
</dbReference>
<dbReference type="Pfam" id="PF05050">
    <property type="entry name" value="Methyltransf_21"/>
    <property type="match status" value="1"/>
</dbReference>
<keyword evidence="2" id="KW-0489">Methyltransferase</keyword>
<dbReference type="RefSeq" id="WP_323298341.1">
    <property type="nucleotide sequence ID" value="NZ_JAYFUM010000024.1"/>
</dbReference>
<feature type="domain" description="Methyltransferase FkbM" evidence="1">
    <location>
        <begin position="81"/>
        <end position="218"/>
    </location>
</feature>
<dbReference type="SUPFAM" id="SSF53335">
    <property type="entry name" value="S-adenosyl-L-methionine-dependent methyltransferases"/>
    <property type="match status" value="1"/>
</dbReference>
<dbReference type="NCBIfam" id="TIGR01444">
    <property type="entry name" value="fkbM_fam"/>
    <property type="match status" value="1"/>
</dbReference>
<dbReference type="InterPro" id="IPR052514">
    <property type="entry name" value="SAM-dependent_MTase"/>
</dbReference>
<reference evidence="2 3" key="1">
    <citation type="submission" date="2023-12" db="EMBL/GenBank/DDBJ databases">
        <title>Novel species of the genus Arcicella isolated from rivers.</title>
        <authorList>
            <person name="Lu H."/>
        </authorList>
    </citation>
    <scope>NUCLEOTIDE SEQUENCE [LARGE SCALE GENOMIC DNA]</scope>
    <source>
        <strain evidence="2 3">KCTC 23307</strain>
    </source>
</reference>
<keyword evidence="2" id="KW-0808">Transferase</keyword>
<gene>
    <name evidence="2" type="ORF">VB248_18675</name>
</gene>